<dbReference type="AlphaFoldDB" id="A0A1I7T2B5"/>
<keyword evidence="1" id="KW-0472">Membrane</keyword>
<protein>
    <submittedName>
        <fullName evidence="3">Transmembrane protein</fullName>
    </submittedName>
</protein>
<dbReference type="WBParaSite" id="Csp11.Scaffold477.g1742.t1">
    <property type="protein sequence ID" value="Csp11.Scaffold477.g1742.t1"/>
    <property type="gene ID" value="Csp11.Scaffold477.g1742"/>
</dbReference>
<accession>A0A1I7T2B5</accession>
<evidence type="ECO:0000313" key="3">
    <source>
        <dbReference type="WBParaSite" id="Csp11.Scaffold477.g1742.t1"/>
    </source>
</evidence>
<evidence type="ECO:0000256" key="1">
    <source>
        <dbReference type="SAM" id="Phobius"/>
    </source>
</evidence>
<feature type="transmembrane region" description="Helical" evidence="1">
    <location>
        <begin position="71"/>
        <end position="91"/>
    </location>
</feature>
<proteinExistence type="predicted"/>
<dbReference type="eggNOG" id="ENOG502THG5">
    <property type="taxonomic scope" value="Eukaryota"/>
</dbReference>
<reference evidence="3" key="1">
    <citation type="submission" date="2016-11" db="UniProtKB">
        <authorList>
            <consortium name="WormBaseParasite"/>
        </authorList>
    </citation>
    <scope>IDENTIFICATION</scope>
</reference>
<name>A0A1I7T2B5_9PELO</name>
<dbReference type="Proteomes" id="UP000095282">
    <property type="component" value="Unplaced"/>
</dbReference>
<keyword evidence="2" id="KW-1185">Reference proteome</keyword>
<keyword evidence="1" id="KW-1133">Transmembrane helix</keyword>
<keyword evidence="1" id="KW-0812">Transmembrane</keyword>
<organism evidence="2 3">
    <name type="scientific">Caenorhabditis tropicalis</name>
    <dbReference type="NCBI Taxonomy" id="1561998"/>
    <lineage>
        <taxon>Eukaryota</taxon>
        <taxon>Metazoa</taxon>
        <taxon>Ecdysozoa</taxon>
        <taxon>Nematoda</taxon>
        <taxon>Chromadorea</taxon>
        <taxon>Rhabditida</taxon>
        <taxon>Rhabditina</taxon>
        <taxon>Rhabditomorpha</taxon>
        <taxon>Rhabditoidea</taxon>
        <taxon>Rhabditidae</taxon>
        <taxon>Peloderinae</taxon>
        <taxon>Caenorhabditis</taxon>
    </lineage>
</organism>
<sequence>MSTSDADSTVCIINSTLPKYQVNISKLFQNILSSFSQTSSCAHRALLVVQDVASLLAVKMTSLSVRLKQSLPFFILWLIIFGIAYMVHLFFEDDETGKPVNKKKPLDGKLELLLPIENDYTVEDPVFGKLYEDQVPKLATIPKKRR</sequence>
<evidence type="ECO:0000313" key="2">
    <source>
        <dbReference type="Proteomes" id="UP000095282"/>
    </source>
</evidence>